<dbReference type="Proteomes" id="UP000186156">
    <property type="component" value="Unassembled WGS sequence"/>
</dbReference>
<evidence type="ECO:0000313" key="2">
    <source>
        <dbReference type="Proteomes" id="UP000186156"/>
    </source>
</evidence>
<dbReference type="AlphaFoldDB" id="A0A1N7KXW6"/>
<organism evidence="1 2">
    <name type="scientific">Alicyclobacillus vulcanalis</name>
    <dbReference type="NCBI Taxonomy" id="252246"/>
    <lineage>
        <taxon>Bacteria</taxon>
        <taxon>Bacillati</taxon>
        <taxon>Bacillota</taxon>
        <taxon>Bacilli</taxon>
        <taxon>Bacillales</taxon>
        <taxon>Alicyclobacillaceae</taxon>
        <taxon>Alicyclobacillus</taxon>
    </lineage>
</organism>
<reference evidence="2" key="1">
    <citation type="submission" date="2017-01" db="EMBL/GenBank/DDBJ databases">
        <authorList>
            <person name="Varghese N."/>
            <person name="Submissions S."/>
        </authorList>
    </citation>
    <scope>NUCLEOTIDE SEQUENCE [LARGE SCALE GENOMIC DNA]</scope>
    <source>
        <strain evidence="2">DSM 16176</strain>
    </source>
</reference>
<keyword evidence="2" id="KW-1185">Reference proteome</keyword>
<dbReference type="RefSeq" id="WP_076345157.1">
    <property type="nucleotide sequence ID" value="NZ_FTOO01000002.1"/>
</dbReference>
<proteinExistence type="predicted"/>
<accession>A0A1N7KXW6</accession>
<dbReference type="STRING" id="252246.SAMN05421799_102258"/>
<name>A0A1N7KXW6_9BACL</name>
<dbReference type="InterPro" id="IPR009702">
    <property type="entry name" value="DUF1284"/>
</dbReference>
<sequence>MIRLRGHHLLCLLGYRGMGYSDDYVRNMTQVYETLRTEPHTRVRMVTGPDDLCAHFPADQPYHCQSASVHRRDARVLARLGLRAGQCVTWREVERRVRDRVRPEDIRSLCHTCSWRTLGVCEEGVELVRRKQPLPPAPKPPEG</sequence>
<dbReference type="EMBL" id="FTOO01000002">
    <property type="protein sequence ID" value="SIS66346.1"/>
    <property type="molecule type" value="Genomic_DNA"/>
</dbReference>
<dbReference type="Pfam" id="PF06935">
    <property type="entry name" value="DUF1284"/>
    <property type="match status" value="1"/>
</dbReference>
<gene>
    <name evidence="1" type="ORF">SAMN05421799_102258</name>
</gene>
<evidence type="ECO:0000313" key="1">
    <source>
        <dbReference type="EMBL" id="SIS66346.1"/>
    </source>
</evidence>
<protein>
    <recommendedName>
        <fullName evidence="3">DUF1284 domain-containing protein</fullName>
    </recommendedName>
</protein>
<dbReference type="OrthoDB" id="121064at2"/>
<evidence type="ECO:0008006" key="3">
    <source>
        <dbReference type="Google" id="ProtNLM"/>
    </source>
</evidence>